<proteinExistence type="evidence at transcript level"/>
<dbReference type="GO" id="GO:0005737">
    <property type="term" value="C:cytoplasm"/>
    <property type="evidence" value="ECO:0007669"/>
    <property type="project" value="TreeGrafter"/>
</dbReference>
<dbReference type="PANTHER" id="PTHR11431">
    <property type="entry name" value="FERRITIN"/>
    <property type="match status" value="1"/>
</dbReference>
<keyword evidence="2 6" id="KW-0409">Iron storage</keyword>
<feature type="chain" id="PRO_5021291997" description="Ferritin" evidence="7">
    <location>
        <begin position="21"/>
        <end position="211"/>
    </location>
</feature>
<dbReference type="PANTHER" id="PTHR11431:SF43">
    <property type="entry name" value="FERRITIN"/>
    <property type="match status" value="1"/>
</dbReference>
<evidence type="ECO:0000256" key="6">
    <source>
        <dbReference type="RuleBase" id="RU361145"/>
    </source>
</evidence>
<dbReference type="InterPro" id="IPR012347">
    <property type="entry name" value="Ferritin-like"/>
</dbReference>
<dbReference type="GO" id="GO:0006826">
    <property type="term" value="P:iron ion transport"/>
    <property type="evidence" value="ECO:0007669"/>
    <property type="project" value="InterPro"/>
</dbReference>
<keyword evidence="4 5" id="KW-0408">Iron</keyword>
<name>A0A4Y5SXA4_MACNP</name>
<dbReference type="GO" id="GO:0008198">
    <property type="term" value="F:ferrous iron binding"/>
    <property type="evidence" value="ECO:0007669"/>
    <property type="project" value="TreeGrafter"/>
</dbReference>
<dbReference type="InterPro" id="IPR009078">
    <property type="entry name" value="Ferritin-like_SF"/>
</dbReference>
<gene>
    <name evidence="9" type="primary">Fer4</name>
</gene>
<dbReference type="GO" id="GO:0004322">
    <property type="term" value="F:ferroxidase activity"/>
    <property type="evidence" value="ECO:0007669"/>
    <property type="project" value="UniProtKB-EC"/>
</dbReference>
<accession>A0A4Y5SXA4</accession>
<comment type="catalytic activity">
    <reaction evidence="6">
        <text>4 Fe(2+) + O2 + 4 H(+) = 4 Fe(3+) + 2 H2O</text>
        <dbReference type="Rhea" id="RHEA:11148"/>
        <dbReference type="ChEBI" id="CHEBI:15377"/>
        <dbReference type="ChEBI" id="CHEBI:15378"/>
        <dbReference type="ChEBI" id="CHEBI:15379"/>
        <dbReference type="ChEBI" id="CHEBI:29033"/>
        <dbReference type="ChEBI" id="CHEBI:29034"/>
        <dbReference type="EC" id="1.16.3.1"/>
    </reaction>
</comment>
<feature type="binding site" evidence="5">
    <location>
        <position position="52"/>
    </location>
    <ligand>
        <name>Fe cation</name>
        <dbReference type="ChEBI" id="CHEBI:24875"/>
        <label>1</label>
    </ligand>
</feature>
<evidence type="ECO:0000259" key="8">
    <source>
        <dbReference type="PROSITE" id="PS50905"/>
    </source>
</evidence>
<dbReference type="InterPro" id="IPR001519">
    <property type="entry name" value="Ferritin"/>
</dbReference>
<dbReference type="Pfam" id="PF00210">
    <property type="entry name" value="Ferritin"/>
    <property type="match status" value="1"/>
</dbReference>
<comment type="similarity">
    <text evidence="1 6">Belongs to the ferritin family.</text>
</comment>
<dbReference type="GO" id="GO:0008199">
    <property type="term" value="F:ferric iron binding"/>
    <property type="evidence" value="ECO:0007669"/>
    <property type="project" value="InterPro"/>
</dbReference>
<evidence type="ECO:0000256" key="1">
    <source>
        <dbReference type="ARBA" id="ARBA00007513"/>
    </source>
</evidence>
<dbReference type="PROSITE" id="PS50905">
    <property type="entry name" value="FERRITIN_LIKE"/>
    <property type="match status" value="1"/>
</dbReference>
<feature type="binding site" evidence="5">
    <location>
        <position position="90"/>
    </location>
    <ligand>
        <name>Fe cation</name>
        <dbReference type="ChEBI" id="CHEBI:24875"/>
        <label>1</label>
    </ligand>
</feature>
<dbReference type="EMBL" id="MK173049">
    <property type="protein sequence ID" value="QDA69874.1"/>
    <property type="molecule type" value="mRNA"/>
</dbReference>
<evidence type="ECO:0000313" key="9">
    <source>
        <dbReference type="EMBL" id="QDA69874.1"/>
    </source>
</evidence>
<dbReference type="AlphaFoldDB" id="A0A4Y5SXA4"/>
<dbReference type="EC" id="1.16.3.1" evidence="6"/>
<feature type="signal peptide" evidence="7">
    <location>
        <begin position="1"/>
        <end position="20"/>
    </location>
</feature>
<sequence length="211" mass="23458">MHRLSLFMIALVGCLSITGATEFNCKRGTGFPKEVCYVPECTNAIKDHIKYEFNAAFKYMYMGAYFGQDVVDRPGISKFLLEAASEERSHAIQMLDYLNLRGIKIDSTLGYSFDADTILETSFTYQGALEEALNMEIEVTDLINNVVAKCADDYHGADVFTNPILDEQHDGVRKLQGAVKALHDLSAGYGTPAGLNLAEYLFDKKMMSGEF</sequence>
<dbReference type="InterPro" id="IPR008331">
    <property type="entry name" value="Ferritin_DPS_dom"/>
</dbReference>
<keyword evidence="7" id="KW-0732">Signal</keyword>
<dbReference type="CDD" id="cd01056">
    <property type="entry name" value="Euk_Ferritin"/>
    <property type="match status" value="1"/>
</dbReference>
<evidence type="ECO:0000256" key="4">
    <source>
        <dbReference type="ARBA" id="ARBA00023004"/>
    </source>
</evidence>
<dbReference type="InterPro" id="IPR009040">
    <property type="entry name" value="Ferritin-like_diiron"/>
</dbReference>
<organism evidence="9">
    <name type="scientific">Macrobrachium nipponense</name>
    <name type="common">Oriental river shrimp</name>
    <name type="synonym">Palaemon nipponensis</name>
    <dbReference type="NCBI Taxonomy" id="159736"/>
    <lineage>
        <taxon>Eukaryota</taxon>
        <taxon>Metazoa</taxon>
        <taxon>Ecdysozoa</taxon>
        <taxon>Arthropoda</taxon>
        <taxon>Crustacea</taxon>
        <taxon>Multicrustacea</taxon>
        <taxon>Malacostraca</taxon>
        <taxon>Eumalacostraca</taxon>
        <taxon>Eucarida</taxon>
        <taxon>Decapoda</taxon>
        <taxon>Pleocyemata</taxon>
        <taxon>Caridea</taxon>
        <taxon>Palaemonoidea</taxon>
        <taxon>Palaemonidae</taxon>
        <taxon>Macrobrachium</taxon>
    </lineage>
</organism>
<evidence type="ECO:0000256" key="7">
    <source>
        <dbReference type="SAM" id="SignalP"/>
    </source>
</evidence>
<keyword evidence="6" id="KW-0560">Oxidoreductase</keyword>
<evidence type="ECO:0000256" key="2">
    <source>
        <dbReference type="ARBA" id="ARBA00022434"/>
    </source>
</evidence>
<evidence type="ECO:0000256" key="5">
    <source>
        <dbReference type="PIRSR" id="PIRSR601519-1"/>
    </source>
</evidence>
<feature type="binding site" evidence="5">
    <location>
        <position position="168"/>
    </location>
    <ligand>
        <name>Fe cation</name>
        <dbReference type="ChEBI" id="CHEBI:24875"/>
        <label>1</label>
    </ligand>
</feature>
<keyword evidence="3 5" id="KW-0479">Metal-binding</keyword>
<feature type="binding site" evidence="5">
    <location>
        <position position="136"/>
    </location>
    <ligand>
        <name>Fe cation</name>
        <dbReference type="ChEBI" id="CHEBI:24875"/>
        <label>1</label>
    </ligand>
</feature>
<feature type="domain" description="Ferritin-like diiron" evidence="8">
    <location>
        <begin position="35"/>
        <end position="186"/>
    </location>
</feature>
<dbReference type="GO" id="GO:0006879">
    <property type="term" value="P:intracellular iron ion homeostasis"/>
    <property type="evidence" value="ECO:0007669"/>
    <property type="project" value="UniProtKB-KW"/>
</dbReference>
<reference evidence="9" key="1">
    <citation type="submission" date="2018-11" db="EMBL/GenBank/DDBJ databases">
        <authorList>
            <person name="Liu F.S."/>
            <person name="Yang Z.L."/>
            <person name="Li Y.B."/>
        </authorList>
    </citation>
    <scope>NUCLEOTIDE SEQUENCE</scope>
</reference>
<comment type="function">
    <text evidence="6">Stores iron in a soluble, non-toxic, readily available form. Important for iron homeostasis. Iron is taken up in the ferrous form and deposited as ferric hydroxides after oxidation.</text>
</comment>
<dbReference type="SUPFAM" id="SSF47240">
    <property type="entry name" value="Ferritin-like"/>
    <property type="match status" value="1"/>
</dbReference>
<dbReference type="Gene3D" id="1.20.1260.10">
    <property type="match status" value="1"/>
</dbReference>
<evidence type="ECO:0000256" key="3">
    <source>
        <dbReference type="ARBA" id="ARBA00022723"/>
    </source>
</evidence>
<protein>
    <recommendedName>
        <fullName evidence="6">Ferritin</fullName>
        <ecNumber evidence="6">1.16.3.1</ecNumber>
    </recommendedName>
</protein>
<feature type="binding site" evidence="5">
    <location>
        <position position="87"/>
    </location>
    <ligand>
        <name>Fe cation</name>
        <dbReference type="ChEBI" id="CHEBI:24875"/>
        <label>1</label>
    </ligand>
</feature>